<dbReference type="Proteomes" id="UP000054845">
    <property type="component" value="Unassembled WGS sequence"/>
</dbReference>
<keyword evidence="4" id="KW-1185">Reference proteome</keyword>
<evidence type="ECO:0000313" key="4">
    <source>
        <dbReference type="Proteomes" id="UP000054845"/>
    </source>
</evidence>
<evidence type="ECO:0000256" key="1">
    <source>
        <dbReference type="SAM" id="MobiDB-lite"/>
    </source>
</evidence>
<dbReference type="AlphaFoldDB" id="A0A0P1BR61"/>
<feature type="region of interest" description="Disordered" evidence="1">
    <location>
        <begin position="290"/>
        <end position="311"/>
    </location>
</feature>
<proteinExistence type="predicted"/>
<reference evidence="3 4" key="1">
    <citation type="submission" date="2014-09" db="EMBL/GenBank/DDBJ databases">
        <authorList>
            <person name="Magalhaes I.L.F."/>
            <person name="Oliveira U."/>
            <person name="Santos F.R."/>
            <person name="Vidigal T.H.D.A."/>
            <person name="Brescovit A.D."/>
            <person name="Santos A.J."/>
        </authorList>
    </citation>
    <scope>NUCLEOTIDE SEQUENCE [LARGE SCALE GENOMIC DNA]</scope>
</reference>
<feature type="chain" id="PRO_5006059745" description="Apple domain-containing protein" evidence="2">
    <location>
        <begin position="30"/>
        <end position="433"/>
    </location>
</feature>
<feature type="region of interest" description="Disordered" evidence="1">
    <location>
        <begin position="107"/>
        <end position="126"/>
    </location>
</feature>
<accession>A0A0P1BR61</accession>
<evidence type="ECO:0000313" key="3">
    <source>
        <dbReference type="EMBL" id="CEH18628.1"/>
    </source>
</evidence>
<sequence length="433" mass="45249">MLATQIIRQAHLAILVALTTLALSENVHALPEQEALAERAIGDRSSKTYTFTQRACTTLIGSKAVRPVPTATTTKLSVTVGFPVFEYAQPTITVTPAATTTTTTSTITSTSTVNNPANTDTATETDTVTTTTTVTQTLTTQTQLPEVTITTTVTPTTTLVLPNFTPAASAPGLQGHTYARRGLEQLEAARPRIPRSLPGSSRADSLQELAARGTRQKGAKNALQYNNKKKCYPQSVKCKKAIEKVAVTTYTVAGKRTVTRAAPTPTSTSQVTTTVTSTTTIQPSDATTTVTVTTTNTQTSSTSTTTTETLPATTRTETAQAPRVTVNSACQANNVIQRVDGLGIYLVDTDDNSATIITTSGSSAEACCLQCASSATCLTFAYAIEGGFCNTINTGGRCSANEKGASYYGTQSDSVGYAVGSGPCGYADYGGQF</sequence>
<protein>
    <recommendedName>
        <fullName evidence="5">Apple domain-containing protein</fullName>
    </recommendedName>
</protein>
<evidence type="ECO:0008006" key="5">
    <source>
        <dbReference type="Google" id="ProtNLM"/>
    </source>
</evidence>
<organism evidence="3 4">
    <name type="scientific">Ceraceosorus bombacis</name>
    <dbReference type="NCBI Taxonomy" id="401625"/>
    <lineage>
        <taxon>Eukaryota</taxon>
        <taxon>Fungi</taxon>
        <taxon>Dikarya</taxon>
        <taxon>Basidiomycota</taxon>
        <taxon>Ustilaginomycotina</taxon>
        <taxon>Exobasidiomycetes</taxon>
        <taxon>Ceraceosorales</taxon>
        <taxon>Ceraceosoraceae</taxon>
        <taxon>Ceraceosorus</taxon>
    </lineage>
</organism>
<dbReference type="EMBL" id="CCYA01000275">
    <property type="protein sequence ID" value="CEH18628.1"/>
    <property type="molecule type" value="Genomic_DNA"/>
</dbReference>
<feature type="signal peptide" evidence="2">
    <location>
        <begin position="1"/>
        <end position="29"/>
    </location>
</feature>
<keyword evidence="2" id="KW-0732">Signal</keyword>
<dbReference type="OrthoDB" id="10486657at2759"/>
<name>A0A0P1BR61_9BASI</name>
<dbReference type="STRING" id="401625.A0A0P1BR61"/>
<evidence type="ECO:0000256" key="2">
    <source>
        <dbReference type="SAM" id="SignalP"/>
    </source>
</evidence>